<dbReference type="PROSITE" id="PS00718">
    <property type="entry name" value="SIGMA54_2"/>
    <property type="match status" value="1"/>
</dbReference>
<dbReference type="InterPro" id="IPR007046">
    <property type="entry name" value="RNA_pol_sigma_54_core-bd"/>
</dbReference>
<evidence type="ECO:0000259" key="10">
    <source>
        <dbReference type="Pfam" id="PF04963"/>
    </source>
</evidence>
<evidence type="ECO:0000259" key="9">
    <source>
        <dbReference type="Pfam" id="PF04552"/>
    </source>
</evidence>
<dbReference type="InterPro" id="IPR007634">
    <property type="entry name" value="RNA_pol_sigma_54_DNA-bd"/>
</dbReference>
<evidence type="ECO:0000256" key="4">
    <source>
        <dbReference type="ARBA" id="ARBA00022695"/>
    </source>
</evidence>
<evidence type="ECO:0008006" key="12">
    <source>
        <dbReference type="Google" id="ProtNLM"/>
    </source>
</evidence>
<dbReference type="GO" id="GO:0006352">
    <property type="term" value="P:DNA-templated transcription initiation"/>
    <property type="evidence" value="ECO:0007669"/>
    <property type="project" value="InterPro"/>
</dbReference>
<dbReference type="GO" id="GO:0001216">
    <property type="term" value="F:DNA-binding transcription activator activity"/>
    <property type="evidence" value="ECO:0007669"/>
    <property type="project" value="InterPro"/>
</dbReference>
<sequence length="428" mass="49824">MKQGLKQLPKQTLALTPQLQNQIRLMSLSGNEIRKSLNQIVKEFCEEDRSKEYLLFKDLVFEDRFNNFLQTRNQPLEYQNEIPQEKDIKATLLDQLYIENLEEYEILIGEYLIDSINKDGRLDNNLDYEDISLFVYEALNFKVGKKEIEKILFKIQNLEPAGCAYRNVLESLLIQTDHLEIRNEEKKIIKRFLQKFSKEKVDVSNLSPQIKKVLQKLKFNPCIQLDLDEISYVRPDLVAIENSNKLEVTLNDPFLIESLTQNIKTFVKSSSSKKKKEALSFINGFERRQKTLLEVGKFIVSKQEKHLLDSQALTPLTLKQIATSIGISESTVSRIVKSKYLELPKRNIPLSSLLEKKVTLRSSGGMEVSPSQLKKLIRTIIQIEKKSEPFSDQRIQKFLKEKYEVSVARRTVAKYRQEAHILPSRQRV</sequence>
<feature type="domain" description="RNA polymerase sigma factor 54 DNA-binding" evidence="9">
    <location>
        <begin position="272"/>
        <end position="427"/>
    </location>
</feature>
<proteinExistence type="inferred from homology"/>
<dbReference type="InterPro" id="IPR038709">
    <property type="entry name" value="RpoN_core-bd_sf"/>
</dbReference>
<name>A0A381QB03_9ZZZZ</name>
<keyword evidence="3" id="KW-0808">Transferase</keyword>
<dbReference type="GO" id="GO:0003677">
    <property type="term" value="F:DNA binding"/>
    <property type="evidence" value="ECO:0007669"/>
    <property type="project" value="UniProtKB-KW"/>
</dbReference>
<dbReference type="Pfam" id="PF04963">
    <property type="entry name" value="Sigma54_CBD"/>
    <property type="match status" value="1"/>
</dbReference>
<dbReference type="PANTHER" id="PTHR32248:SF4">
    <property type="entry name" value="RNA POLYMERASE SIGMA-54 FACTOR"/>
    <property type="match status" value="1"/>
</dbReference>
<evidence type="ECO:0000256" key="1">
    <source>
        <dbReference type="ARBA" id="ARBA00008798"/>
    </source>
</evidence>
<protein>
    <recommendedName>
        <fullName evidence="12">RNA polymerase sigma factor 54 DNA-binding domain-containing protein</fullName>
    </recommendedName>
</protein>
<dbReference type="InterPro" id="IPR000394">
    <property type="entry name" value="RNA_pol_sigma_54"/>
</dbReference>
<comment type="similarity">
    <text evidence="1">Belongs to the sigma-54 factor family.</text>
</comment>
<dbReference type="EMBL" id="UINC01001281">
    <property type="protein sequence ID" value="SUZ76512.1"/>
    <property type="molecule type" value="Genomic_DNA"/>
</dbReference>
<feature type="domain" description="RNA polymerase sigma factor 54 core-binding" evidence="10">
    <location>
        <begin position="78"/>
        <end position="253"/>
    </location>
</feature>
<dbReference type="PIRSF" id="PIRSF000774">
    <property type="entry name" value="RpoN"/>
    <property type="match status" value="1"/>
</dbReference>
<evidence type="ECO:0000256" key="2">
    <source>
        <dbReference type="ARBA" id="ARBA00022478"/>
    </source>
</evidence>
<dbReference type="PROSITE" id="PS50044">
    <property type="entry name" value="SIGMA54_3"/>
    <property type="match status" value="1"/>
</dbReference>
<evidence type="ECO:0000256" key="3">
    <source>
        <dbReference type="ARBA" id="ARBA00022679"/>
    </source>
</evidence>
<dbReference type="GO" id="GO:0016987">
    <property type="term" value="F:sigma factor activity"/>
    <property type="evidence" value="ECO:0007669"/>
    <property type="project" value="UniProtKB-KW"/>
</dbReference>
<dbReference type="PANTHER" id="PTHR32248">
    <property type="entry name" value="RNA POLYMERASE SIGMA-54 FACTOR"/>
    <property type="match status" value="1"/>
</dbReference>
<evidence type="ECO:0000313" key="11">
    <source>
        <dbReference type="EMBL" id="SUZ76512.1"/>
    </source>
</evidence>
<evidence type="ECO:0000256" key="6">
    <source>
        <dbReference type="ARBA" id="ARBA00023082"/>
    </source>
</evidence>
<dbReference type="GO" id="GO:0000428">
    <property type="term" value="C:DNA-directed RNA polymerase complex"/>
    <property type="evidence" value="ECO:0007669"/>
    <property type="project" value="UniProtKB-KW"/>
</dbReference>
<keyword evidence="4" id="KW-0548">Nucleotidyltransferase</keyword>
<keyword evidence="5" id="KW-0805">Transcription regulation</keyword>
<keyword evidence="7" id="KW-0238">DNA-binding</keyword>
<dbReference type="PRINTS" id="PR00045">
    <property type="entry name" value="SIGMA54FCT"/>
</dbReference>
<dbReference type="Pfam" id="PF04552">
    <property type="entry name" value="Sigma54_DBD"/>
    <property type="match status" value="1"/>
</dbReference>
<accession>A0A381QB03</accession>
<evidence type="ECO:0000256" key="7">
    <source>
        <dbReference type="ARBA" id="ARBA00023125"/>
    </source>
</evidence>
<dbReference type="Gene3D" id="1.10.10.1330">
    <property type="entry name" value="RNA polymerase sigma-54 factor, core-binding domain"/>
    <property type="match status" value="1"/>
</dbReference>
<dbReference type="AlphaFoldDB" id="A0A381QB03"/>
<gene>
    <name evidence="11" type="ORF">METZ01_LOCUS29366</name>
</gene>
<dbReference type="Gene3D" id="1.10.10.60">
    <property type="entry name" value="Homeodomain-like"/>
    <property type="match status" value="1"/>
</dbReference>
<keyword evidence="8" id="KW-0804">Transcription</keyword>
<keyword evidence="2" id="KW-0240">DNA-directed RNA polymerase</keyword>
<dbReference type="PROSITE" id="PS00717">
    <property type="entry name" value="SIGMA54_1"/>
    <property type="match status" value="1"/>
</dbReference>
<reference evidence="11" key="1">
    <citation type="submission" date="2018-05" db="EMBL/GenBank/DDBJ databases">
        <authorList>
            <person name="Lanie J.A."/>
            <person name="Ng W.-L."/>
            <person name="Kazmierczak K.M."/>
            <person name="Andrzejewski T.M."/>
            <person name="Davidsen T.M."/>
            <person name="Wayne K.J."/>
            <person name="Tettelin H."/>
            <person name="Glass J.I."/>
            <person name="Rusch D."/>
            <person name="Podicherti R."/>
            <person name="Tsui H.-C.T."/>
            <person name="Winkler M.E."/>
        </authorList>
    </citation>
    <scope>NUCLEOTIDE SEQUENCE</scope>
</reference>
<organism evidence="11">
    <name type="scientific">marine metagenome</name>
    <dbReference type="NCBI Taxonomy" id="408172"/>
    <lineage>
        <taxon>unclassified sequences</taxon>
        <taxon>metagenomes</taxon>
        <taxon>ecological metagenomes</taxon>
    </lineage>
</organism>
<dbReference type="GO" id="GO:0016779">
    <property type="term" value="F:nucleotidyltransferase activity"/>
    <property type="evidence" value="ECO:0007669"/>
    <property type="project" value="UniProtKB-KW"/>
</dbReference>
<evidence type="ECO:0000256" key="8">
    <source>
        <dbReference type="ARBA" id="ARBA00023163"/>
    </source>
</evidence>
<evidence type="ECO:0000256" key="5">
    <source>
        <dbReference type="ARBA" id="ARBA00023015"/>
    </source>
</evidence>
<keyword evidence="6" id="KW-0731">Sigma factor</keyword>